<gene>
    <name evidence="2" type="ORF">DWY46_14520</name>
</gene>
<organism evidence="2 3">
    <name type="scientific">Blautia obeum</name>
    <dbReference type="NCBI Taxonomy" id="40520"/>
    <lineage>
        <taxon>Bacteria</taxon>
        <taxon>Bacillati</taxon>
        <taxon>Bacillota</taxon>
        <taxon>Clostridia</taxon>
        <taxon>Lachnospirales</taxon>
        <taxon>Lachnospiraceae</taxon>
        <taxon>Blautia</taxon>
    </lineage>
</organism>
<sequence length="80" mass="8964">MTAKYNGRIMFIYVNVDKCRIGFCPGLRLHLFRIASGGLICEPFLHAVFLAVRPAYAVLAGFVILASTYLAFYGCLYAYM</sequence>
<evidence type="ECO:0000313" key="2">
    <source>
        <dbReference type="EMBL" id="RGR46620.1"/>
    </source>
</evidence>
<feature type="transmembrane region" description="Helical" evidence="1">
    <location>
        <begin position="55"/>
        <end position="79"/>
    </location>
</feature>
<name>A0A412EMV9_9FIRM</name>
<evidence type="ECO:0000256" key="1">
    <source>
        <dbReference type="SAM" id="Phobius"/>
    </source>
</evidence>
<feature type="transmembrane region" description="Helical" evidence="1">
    <location>
        <begin position="30"/>
        <end position="49"/>
    </location>
</feature>
<dbReference type="EMBL" id="QRUH01000013">
    <property type="protein sequence ID" value="RGR46620.1"/>
    <property type="molecule type" value="Genomic_DNA"/>
</dbReference>
<reference evidence="2 3" key="1">
    <citation type="submission" date="2018-08" db="EMBL/GenBank/DDBJ databases">
        <title>A genome reference for cultivated species of the human gut microbiota.</title>
        <authorList>
            <person name="Zou Y."/>
            <person name="Xue W."/>
            <person name="Luo G."/>
        </authorList>
    </citation>
    <scope>NUCLEOTIDE SEQUENCE [LARGE SCALE GENOMIC DNA]</scope>
    <source>
        <strain evidence="2 3">AF25-21</strain>
    </source>
</reference>
<accession>A0A412EMV9</accession>
<evidence type="ECO:0000313" key="3">
    <source>
        <dbReference type="Proteomes" id="UP000285839"/>
    </source>
</evidence>
<keyword evidence="1" id="KW-0472">Membrane</keyword>
<keyword evidence="1" id="KW-0812">Transmembrane</keyword>
<proteinExistence type="predicted"/>
<dbReference type="Proteomes" id="UP000285839">
    <property type="component" value="Unassembled WGS sequence"/>
</dbReference>
<comment type="caution">
    <text evidence="2">The sequence shown here is derived from an EMBL/GenBank/DDBJ whole genome shotgun (WGS) entry which is preliminary data.</text>
</comment>
<protein>
    <submittedName>
        <fullName evidence="2">Uncharacterized protein</fullName>
    </submittedName>
</protein>
<keyword evidence="1" id="KW-1133">Transmembrane helix</keyword>
<dbReference type="AlphaFoldDB" id="A0A412EMV9"/>